<name>A0ABV6P931_9MICC</name>
<dbReference type="PANTHER" id="PTHR30005:SF13">
    <property type="entry name" value="EXOPOLYPHOSPHATASE 2"/>
    <property type="match status" value="1"/>
</dbReference>
<evidence type="ECO:0000259" key="1">
    <source>
        <dbReference type="Pfam" id="PF02541"/>
    </source>
</evidence>
<evidence type="ECO:0000313" key="3">
    <source>
        <dbReference type="Proteomes" id="UP001589862"/>
    </source>
</evidence>
<evidence type="ECO:0000313" key="2">
    <source>
        <dbReference type="EMBL" id="MFC0581638.1"/>
    </source>
</evidence>
<organism evidence="2 3">
    <name type="scientific">Micrococcoides hystricis</name>
    <dbReference type="NCBI Taxonomy" id="1572761"/>
    <lineage>
        <taxon>Bacteria</taxon>
        <taxon>Bacillati</taxon>
        <taxon>Actinomycetota</taxon>
        <taxon>Actinomycetes</taxon>
        <taxon>Micrococcales</taxon>
        <taxon>Micrococcaceae</taxon>
        <taxon>Micrococcoides</taxon>
    </lineage>
</organism>
<dbReference type="RefSeq" id="WP_377458327.1">
    <property type="nucleotide sequence ID" value="NZ_JBHLUB010000022.1"/>
</dbReference>
<sequence>MNAQRYAALDCGTNSLRLLIAEYDAATGTLTELARDMHIVRLGEGVDKTGQFSPAALARTFQTTEDYAARIRELGVPVENIRFVATSASRDVANRDEFITGITDRLGVEPEIISGDEEAALSFAGAAGALGFHHGTRVLVLDLGGGSTEFVTGIITETGPEVQAAISTDMGCVRFTERLMPSDPPTPSEQAAAEKAVMEKIQEAAAVVDFGSIDAVVGVAGTITTITAEALNLVDYNSEAIHGAECTIDDLHQASTTLIDSTRTLRAERGFMHPGRVDVIGAGALIYRTILTYVRERSGVQTALASEQDILDGILLSLLPKNT</sequence>
<proteinExistence type="predicted"/>
<protein>
    <submittedName>
        <fullName evidence="2">Exopolyphosphatase</fullName>
    </submittedName>
</protein>
<dbReference type="Gene3D" id="3.30.420.150">
    <property type="entry name" value="Exopolyphosphatase. Domain 2"/>
    <property type="match status" value="1"/>
</dbReference>
<gene>
    <name evidence="2" type="ORF">ACFFFR_04475</name>
</gene>
<dbReference type="SUPFAM" id="SSF53067">
    <property type="entry name" value="Actin-like ATPase domain"/>
    <property type="match status" value="2"/>
</dbReference>
<dbReference type="InterPro" id="IPR050273">
    <property type="entry name" value="GppA/Ppx_hydrolase"/>
</dbReference>
<comment type="caution">
    <text evidence="2">The sequence shown here is derived from an EMBL/GenBank/DDBJ whole genome shotgun (WGS) entry which is preliminary data.</text>
</comment>
<dbReference type="Proteomes" id="UP001589862">
    <property type="component" value="Unassembled WGS sequence"/>
</dbReference>
<dbReference type="PANTHER" id="PTHR30005">
    <property type="entry name" value="EXOPOLYPHOSPHATASE"/>
    <property type="match status" value="1"/>
</dbReference>
<dbReference type="InterPro" id="IPR043129">
    <property type="entry name" value="ATPase_NBD"/>
</dbReference>
<dbReference type="EMBL" id="JBHLUB010000022">
    <property type="protein sequence ID" value="MFC0581638.1"/>
    <property type="molecule type" value="Genomic_DNA"/>
</dbReference>
<dbReference type="InterPro" id="IPR003695">
    <property type="entry name" value="Ppx_GppA_N"/>
</dbReference>
<keyword evidence="3" id="KW-1185">Reference proteome</keyword>
<dbReference type="Gene3D" id="3.30.420.40">
    <property type="match status" value="1"/>
</dbReference>
<reference evidence="2 3" key="1">
    <citation type="submission" date="2024-09" db="EMBL/GenBank/DDBJ databases">
        <authorList>
            <person name="Sun Q."/>
            <person name="Mori K."/>
        </authorList>
    </citation>
    <scope>NUCLEOTIDE SEQUENCE [LARGE SCALE GENOMIC DNA]</scope>
    <source>
        <strain evidence="2 3">NCAIM B.02604</strain>
    </source>
</reference>
<dbReference type="Pfam" id="PF02541">
    <property type="entry name" value="Ppx-GppA"/>
    <property type="match status" value="1"/>
</dbReference>
<feature type="domain" description="Ppx/GppA phosphatase N-terminal" evidence="1">
    <location>
        <begin position="26"/>
        <end position="317"/>
    </location>
</feature>
<accession>A0ABV6P931</accession>